<feature type="transmembrane region" description="Helical" evidence="6">
    <location>
        <begin position="194"/>
        <end position="215"/>
    </location>
</feature>
<dbReference type="InterPro" id="IPR050638">
    <property type="entry name" value="AA-Vitamin_Transporters"/>
</dbReference>
<comment type="similarity">
    <text evidence="2">Belongs to the EamA transporter family.</text>
</comment>
<evidence type="ECO:0000313" key="8">
    <source>
        <dbReference type="EMBL" id="CBA30348.1"/>
    </source>
</evidence>
<feature type="transmembrane region" description="Helical" evidence="6">
    <location>
        <begin position="254"/>
        <end position="271"/>
    </location>
</feature>
<comment type="subcellular location">
    <subcellularLocation>
        <location evidence="1">Membrane</location>
        <topology evidence="1">Multi-pass membrane protein</topology>
    </subcellularLocation>
</comment>
<reference evidence="8" key="1">
    <citation type="journal article" date="2010" name="Nature">
        <title>The Dynamic genome of Hydra.</title>
        <authorList>
            <person name="Chapman J.A."/>
            <person name="Kirkness E.F."/>
            <person name="Simakov O."/>
            <person name="Hampson S.E."/>
            <person name="Mitros T."/>
            <person name="Weinmaier T."/>
            <person name="Rattei T."/>
            <person name="Balasubramanian P.G."/>
            <person name="Borman J."/>
            <person name="Busam D."/>
            <person name="Disbennett K."/>
            <person name="Pfannkoch C."/>
            <person name="Sumin N."/>
            <person name="Sutton G."/>
            <person name="Viswanathan L."/>
            <person name="Walenz B."/>
            <person name="Goodstein D.M."/>
            <person name="Hellsten U."/>
            <person name="Kawashima T."/>
            <person name="Prochnik S.E."/>
            <person name="Putnam N.H."/>
            <person name="Shu S."/>
            <person name="Blumberg B."/>
            <person name="Dana C.E."/>
            <person name="Gee L."/>
            <person name="Kibler D.F."/>
            <person name="Law L."/>
            <person name="Lindgens D."/>
            <person name="Martinez D.E."/>
            <person name="Peng J."/>
            <person name="Wigge P.A."/>
            <person name="Bertulat B."/>
            <person name="Guder C."/>
            <person name="Nakamura Y."/>
            <person name="Ozbek S."/>
            <person name="Watanabe H."/>
            <person name="Khalturin K."/>
            <person name="Hemmrich G."/>
            <person name="Franke A."/>
            <person name="Augustin R."/>
            <person name="Fraune S."/>
            <person name="Hayakawa E."/>
            <person name="Hayakawa S."/>
            <person name="Hirose M."/>
            <person name="Hwang J."/>
            <person name="Ikeo K."/>
            <person name="Nishimiya-Fujisawa C."/>
            <person name="Ogura A."/>
            <person name="Takahashi T."/>
            <person name="Steinmetz P.R."/>
            <person name="Zhang X."/>
            <person name="Aufschnaiter R."/>
            <person name="Eder M.K."/>
            <person name="Gorny A.K."/>
            <person name="Salvenmoser W."/>
            <person name="Heimberg A.M."/>
            <person name="Wheeler B.M."/>
            <person name="Peterson K.J."/>
            <person name="Boettger A."/>
            <person name="Tischler P."/>
            <person name="Wolf A."/>
            <person name="Gojobori T."/>
            <person name="Remington K.A."/>
            <person name="Strausberg R.L."/>
            <person name="Venter J."/>
            <person name="Technau U."/>
            <person name="Hobmayer B."/>
            <person name="Bosch T.C."/>
            <person name="Holstein T.W."/>
            <person name="Fujisawa T."/>
            <person name="Bode H.R."/>
            <person name="David C.N."/>
            <person name="Rokhsar D.S."/>
            <person name="Steele R.E."/>
        </authorList>
    </citation>
    <scope>NUCLEOTIDE SEQUENCE</scope>
</reference>
<dbReference type="InterPro" id="IPR000620">
    <property type="entry name" value="EamA_dom"/>
</dbReference>
<dbReference type="GO" id="GO:0016020">
    <property type="term" value="C:membrane"/>
    <property type="evidence" value="ECO:0007669"/>
    <property type="project" value="UniProtKB-SubCell"/>
</dbReference>
<dbReference type="SUPFAM" id="SSF103481">
    <property type="entry name" value="Multidrug resistance efflux transporter EmrE"/>
    <property type="match status" value="2"/>
</dbReference>
<evidence type="ECO:0000256" key="2">
    <source>
        <dbReference type="ARBA" id="ARBA00007362"/>
    </source>
</evidence>
<feature type="transmembrane region" description="Helical" evidence="6">
    <location>
        <begin position="157"/>
        <end position="182"/>
    </location>
</feature>
<feature type="transmembrane region" description="Helical" evidence="6">
    <location>
        <begin position="101"/>
        <end position="119"/>
    </location>
</feature>
<dbReference type="Pfam" id="PF00892">
    <property type="entry name" value="EamA"/>
    <property type="match status" value="2"/>
</dbReference>
<keyword evidence="3 6" id="KW-0812">Transmembrane</keyword>
<evidence type="ECO:0000256" key="5">
    <source>
        <dbReference type="ARBA" id="ARBA00023136"/>
    </source>
</evidence>
<dbReference type="AlphaFoldDB" id="C9YC81"/>
<feature type="transmembrane region" description="Helical" evidence="6">
    <location>
        <begin position="126"/>
        <end position="145"/>
    </location>
</feature>
<dbReference type="PANTHER" id="PTHR32322">
    <property type="entry name" value="INNER MEMBRANE TRANSPORTER"/>
    <property type="match status" value="1"/>
</dbReference>
<accession>C9YC81</accession>
<feature type="domain" description="EamA" evidence="7">
    <location>
        <begin position="11"/>
        <end position="143"/>
    </location>
</feature>
<dbReference type="InterPro" id="IPR037185">
    <property type="entry name" value="EmrE-like"/>
</dbReference>
<evidence type="ECO:0000256" key="4">
    <source>
        <dbReference type="ARBA" id="ARBA00022989"/>
    </source>
</evidence>
<feature type="transmembrane region" description="Helical" evidence="6">
    <location>
        <begin position="40"/>
        <end position="59"/>
    </location>
</feature>
<sequence length="312" mass="33022">MDTRKAIDGQAIVVMVVLCATWGMQQVALKATAADMAPAMQIGLRSGIAACLVALVMHLRGERMSLRDGTLLPGLAVGVLFALEFLLVAEGLRHTSASHMVVFLYTAPIFAALGLHWRLPAERLGALQWSGIALAFSGIAMTFLGRGQAGASDATSILWGDFLGVLAAISWAATTVVVRCSVLSTAAPAKTLQYQLVMACVLLLAGALVTGQSHVNWTPTVWASLAFHGIIVSFASFLAWFWMLRTYLASRLGVFSFMTPLFGMLFGAWLLGEPIEAGFLIGAIPVLAGIVLVSAGPWLGQMFKKQTAGNGV</sequence>
<feature type="domain" description="EamA" evidence="7">
    <location>
        <begin position="158"/>
        <end position="294"/>
    </location>
</feature>
<evidence type="ECO:0000259" key="7">
    <source>
        <dbReference type="Pfam" id="PF00892"/>
    </source>
</evidence>
<keyword evidence="5 6" id="KW-0472">Membrane</keyword>
<gene>
    <name evidence="8" type="ORF">Csp_C23100</name>
</gene>
<dbReference type="PANTHER" id="PTHR32322:SF2">
    <property type="entry name" value="EAMA DOMAIN-CONTAINING PROTEIN"/>
    <property type="match status" value="1"/>
</dbReference>
<protein>
    <recommendedName>
        <fullName evidence="7">EamA domain-containing protein</fullName>
    </recommendedName>
</protein>
<feature type="transmembrane region" description="Helical" evidence="6">
    <location>
        <begin position="277"/>
        <end position="299"/>
    </location>
</feature>
<organism evidence="8">
    <name type="scientific">Curvibacter symbiont subsp. Hydra magnipapillata</name>
    <dbReference type="NCBI Taxonomy" id="667019"/>
    <lineage>
        <taxon>Bacteria</taxon>
        <taxon>Pseudomonadati</taxon>
        <taxon>Pseudomonadota</taxon>
        <taxon>Betaproteobacteria</taxon>
        <taxon>Burkholderiales</taxon>
        <taxon>Comamonadaceae</taxon>
        <taxon>Curvibacter</taxon>
    </lineage>
</organism>
<evidence type="ECO:0000256" key="6">
    <source>
        <dbReference type="SAM" id="Phobius"/>
    </source>
</evidence>
<feature type="transmembrane region" description="Helical" evidence="6">
    <location>
        <begin position="221"/>
        <end position="242"/>
    </location>
</feature>
<evidence type="ECO:0000256" key="3">
    <source>
        <dbReference type="ARBA" id="ARBA00022692"/>
    </source>
</evidence>
<keyword evidence="4 6" id="KW-1133">Transmembrane helix</keyword>
<evidence type="ECO:0000256" key="1">
    <source>
        <dbReference type="ARBA" id="ARBA00004141"/>
    </source>
</evidence>
<name>C9YC81_CURXX</name>
<feature type="transmembrane region" description="Helical" evidence="6">
    <location>
        <begin position="71"/>
        <end position="89"/>
    </location>
</feature>
<proteinExistence type="inferred from homology"/>
<dbReference type="EMBL" id="FN543105">
    <property type="protein sequence ID" value="CBA30348.1"/>
    <property type="molecule type" value="Genomic_DNA"/>
</dbReference>